<dbReference type="Proteomes" id="UP000007953">
    <property type="component" value="Plasmid megaplasmid"/>
</dbReference>
<dbReference type="EMBL" id="CP002820">
    <property type="protein sequence ID" value="AEG71601.1"/>
    <property type="molecule type" value="Genomic_DNA"/>
</dbReference>
<keyword evidence="4 9" id="KW-0436">Ligase</keyword>
<dbReference type="SUPFAM" id="SSF52540">
    <property type="entry name" value="P-loop containing nucleoside triphosphate hydrolases"/>
    <property type="match status" value="1"/>
</dbReference>
<evidence type="ECO:0000256" key="2">
    <source>
        <dbReference type="ARBA" id="ARBA00006205"/>
    </source>
</evidence>
<keyword evidence="6 9" id="KW-0067">ATP-binding</keyword>
<dbReference type="UniPathway" id="UPA00148">
    <property type="reaction ID" value="UER00231"/>
</dbReference>
<dbReference type="SUPFAM" id="SSF52317">
    <property type="entry name" value="Class I glutamine amidotransferase-like"/>
    <property type="match status" value="1"/>
</dbReference>
<evidence type="ECO:0000256" key="5">
    <source>
        <dbReference type="ARBA" id="ARBA00022741"/>
    </source>
</evidence>
<dbReference type="PANTHER" id="PTHR43873">
    <property type="entry name" value="COBYRINATE A,C-DIAMIDE SYNTHASE"/>
    <property type="match status" value="1"/>
</dbReference>
<dbReference type="EC" id="6.3.5.11" evidence="9"/>
<keyword evidence="8 9" id="KW-0315">Glutamine amidotransferase</keyword>
<dbReference type="InterPro" id="IPR002586">
    <property type="entry name" value="CobQ/CobB/MinD/ParA_Nub-bd_dom"/>
</dbReference>
<keyword evidence="3 9" id="KW-0169">Cobalamin biosynthesis</keyword>
<comment type="cofactor">
    <cofactor evidence="1 9">
        <name>Mg(2+)</name>
        <dbReference type="ChEBI" id="CHEBI:18420"/>
    </cofactor>
</comment>
<comment type="similarity">
    <text evidence="2">Belongs to the CobB/CobQ family. CobQ subfamily.</text>
</comment>
<dbReference type="RefSeq" id="WP_014619209.1">
    <property type="nucleotide sequence ID" value="NC_017575.1"/>
</dbReference>
<keyword evidence="12" id="KW-0614">Plasmid</keyword>
<dbReference type="PATRIC" id="fig|1031711.3.peg.4165"/>
<dbReference type="PANTHER" id="PTHR43873:SF1">
    <property type="entry name" value="COBYRINATE A,C-DIAMIDE SYNTHASE"/>
    <property type="match status" value="1"/>
</dbReference>
<keyword evidence="7 9" id="KW-0460">Magnesium</keyword>
<dbReference type="HOGENOM" id="CLU_022752_0_2_4"/>
<organism evidence="12 13">
    <name type="scientific">Ralstonia solanacearum (strain Po82)</name>
    <dbReference type="NCBI Taxonomy" id="1031711"/>
    <lineage>
        <taxon>Bacteria</taxon>
        <taxon>Pseudomonadati</taxon>
        <taxon>Pseudomonadota</taxon>
        <taxon>Betaproteobacteria</taxon>
        <taxon>Burkholderiales</taxon>
        <taxon>Burkholderiaceae</taxon>
        <taxon>Ralstonia</taxon>
        <taxon>Ralstonia solanacearum species complex</taxon>
    </lineage>
</organism>
<evidence type="ECO:0000313" key="13">
    <source>
        <dbReference type="Proteomes" id="UP000007953"/>
    </source>
</evidence>
<dbReference type="NCBIfam" id="NF002204">
    <property type="entry name" value="PRK01077.1"/>
    <property type="match status" value="1"/>
</dbReference>
<evidence type="ECO:0000256" key="1">
    <source>
        <dbReference type="ARBA" id="ARBA00001946"/>
    </source>
</evidence>
<dbReference type="InterPro" id="IPR011698">
    <property type="entry name" value="GATase_3"/>
</dbReference>
<name>F6G984_RALS8</name>
<gene>
    <name evidence="12" type="primary">cobB</name>
    <name evidence="9" type="synonym">cbiA</name>
    <name evidence="12" type="ordered locus">RSPO_m00963</name>
</gene>
<feature type="domain" description="CobQ/CobB/MinD/ParA nucleotide binding" evidence="10">
    <location>
        <begin position="21"/>
        <end position="194"/>
    </location>
</feature>
<feature type="site" description="Increases nucleophilicity of active site Cys" evidence="9">
    <location>
        <position position="421"/>
    </location>
</feature>
<evidence type="ECO:0000259" key="10">
    <source>
        <dbReference type="Pfam" id="PF01656"/>
    </source>
</evidence>
<dbReference type="GeneID" id="61364962"/>
<dbReference type="KEGG" id="rsn:RSPO_m00963"/>
<comment type="function">
    <text evidence="9">Catalyzes the ATP-dependent amidation of the two carboxylate groups at positions a and c of cobyrinate, using either L-glutamine or ammonia as the nitrogen source.</text>
</comment>
<evidence type="ECO:0000256" key="4">
    <source>
        <dbReference type="ARBA" id="ARBA00022598"/>
    </source>
</evidence>
<comment type="domain">
    <text evidence="9">Comprises of two domains. The C-terminal domain contains the binding site for glutamine and catalyzes the hydrolysis of this substrate to glutamate and ammonia. The N-terminal domain is anticipated to bind ATP and cobyrinate and catalyzes the ultimate synthesis of the diamide product. The ammonia produced via the glutaminase domain is probably translocated to the adjacent domain via a molecular tunnel, where it reacts with an activated intermediate.</text>
</comment>
<dbReference type="InterPro" id="IPR027417">
    <property type="entry name" value="P-loop_NTPase"/>
</dbReference>
<comment type="miscellaneous">
    <text evidence="9">The a and c carboxylates of cobyrinate are activated for nucleophilic attack via formation of a phosphorylated intermediate by ATP. CbiA catalyzes first the amidation of the c-carboxylate, and then that of the a-carboxylate.</text>
</comment>
<feature type="active site" description="Nucleophile" evidence="9">
    <location>
        <position position="328"/>
    </location>
</feature>
<dbReference type="Gene3D" id="3.40.50.300">
    <property type="entry name" value="P-loop containing nucleotide triphosphate hydrolases"/>
    <property type="match status" value="1"/>
</dbReference>
<sequence>MTMATPADTARHCPALFLSAPASHQGKTTLTAGLARHHRNRSRTVRVFKTGPDYLDPYILERASGQPVHSLDLWMTGEADCRQRLYAAAAEADLILIEGAMGLFDGTPSSADLAEAFGVPVLALIDASAMAQTFAAIAHGLASFRPTLPFYGVLANQVASPRHAELLTAALPAGLRCFGTVARDGAMTLPERHLGLVMAQEIDNLERRLEHAAARIAATDLATLPPPVAFAPAHAEPVPPLLAGTRIAVARDAAFSFLYPANLELLARLGAELRLFSPLADAALPEADAVYLPGGYPELHLDTLAANLTMQAALRAHASAGKPLYAECGGMLYLADTLTDATGQRGTMAGLLPGTATLHTRLAGLGLQSVDLGHGELRGHTFHYSSLETPLAPAARAHRAGSAAPGEAVYRHGSIVASYLHAYFPSNPVATARLFRP</sequence>
<evidence type="ECO:0000313" key="12">
    <source>
        <dbReference type="EMBL" id="AEG71601.1"/>
    </source>
</evidence>
<evidence type="ECO:0000256" key="3">
    <source>
        <dbReference type="ARBA" id="ARBA00022573"/>
    </source>
</evidence>
<keyword evidence="5 9" id="KW-0547">Nucleotide-binding</keyword>
<comment type="similarity">
    <text evidence="9">Belongs to the CobB/CbiA family.</text>
</comment>
<dbReference type="CDD" id="cd03130">
    <property type="entry name" value="GATase1_CobB"/>
    <property type="match status" value="1"/>
</dbReference>
<dbReference type="Pfam" id="PF01656">
    <property type="entry name" value="CbiA"/>
    <property type="match status" value="1"/>
</dbReference>
<geneLocation type="plasmid" evidence="13"/>
<comment type="pathway">
    <text evidence="9">Cofactor biosynthesis; adenosylcobalamin biosynthesis; cob(II)yrinate a,c-diamide from sirohydrochlorin (anaerobic route): step 10/10.</text>
</comment>
<dbReference type="PROSITE" id="PS51274">
    <property type="entry name" value="GATASE_COBBQ"/>
    <property type="match status" value="1"/>
</dbReference>
<dbReference type="InterPro" id="IPR004484">
    <property type="entry name" value="CbiA/CobB_synth"/>
</dbReference>
<dbReference type="Gene3D" id="3.40.50.880">
    <property type="match status" value="1"/>
</dbReference>
<evidence type="ECO:0000256" key="6">
    <source>
        <dbReference type="ARBA" id="ARBA00022840"/>
    </source>
</evidence>
<evidence type="ECO:0000256" key="9">
    <source>
        <dbReference type="HAMAP-Rule" id="MF_00027"/>
    </source>
</evidence>
<dbReference type="Pfam" id="PF07685">
    <property type="entry name" value="GATase_3"/>
    <property type="match status" value="1"/>
</dbReference>
<dbReference type="HAMAP" id="MF_00027">
    <property type="entry name" value="CobB_CbiA"/>
    <property type="match status" value="1"/>
</dbReference>
<reference evidence="12 13" key="1">
    <citation type="journal article" date="2011" name="J. Bacteriol.">
        <title>Complete genome sequence of the plant pathogen Ralstonia solanacearum strain Po82.</title>
        <authorList>
            <person name="Xu J."/>
            <person name="Zheng H.J."/>
            <person name="Liu L."/>
            <person name="Pan Z.C."/>
            <person name="Prior P."/>
            <person name="Tang B."/>
            <person name="Xu J.S."/>
            <person name="Zhang H."/>
            <person name="Tian Q."/>
            <person name="Zhang L.Q."/>
            <person name="Feng J."/>
        </authorList>
    </citation>
    <scope>NUCLEOTIDE SEQUENCE [LARGE SCALE GENOMIC DNA]</scope>
    <source>
        <strain evidence="13">Po82</strain>
    </source>
</reference>
<dbReference type="GO" id="GO:0009236">
    <property type="term" value="P:cobalamin biosynthetic process"/>
    <property type="evidence" value="ECO:0007669"/>
    <property type="project" value="UniProtKB-UniRule"/>
</dbReference>
<dbReference type="InterPro" id="IPR029062">
    <property type="entry name" value="Class_I_gatase-like"/>
</dbReference>
<dbReference type="AlphaFoldDB" id="F6G984"/>
<protein>
    <recommendedName>
        <fullName evidence="9">Cobyrinate a,c-diamide synthase</fullName>
        <ecNumber evidence="9">6.3.5.11</ecNumber>
    </recommendedName>
    <alternativeName>
        <fullName evidence="9">Cobyrinic acid a,c-diamide synthetase</fullName>
    </alternativeName>
</protein>
<proteinExistence type="inferred from homology"/>
<feature type="domain" description="CobB/CobQ-like glutamine amidotransferase" evidence="11">
    <location>
        <begin position="246"/>
        <end position="427"/>
    </location>
</feature>
<accession>F6G984</accession>
<dbReference type="GO" id="GO:0005524">
    <property type="term" value="F:ATP binding"/>
    <property type="evidence" value="ECO:0007669"/>
    <property type="project" value="UniProtKB-UniRule"/>
</dbReference>
<evidence type="ECO:0000256" key="8">
    <source>
        <dbReference type="ARBA" id="ARBA00022962"/>
    </source>
</evidence>
<comment type="catalytic activity">
    <reaction evidence="9">
        <text>cob(II)yrinate + 2 L-glutamine + 2 ATP + 2 H2O = cob(II)yrinate a,c diamide + 2 L-glutamate + 2 ADP + 2 phosphate + 2 H(+)</text>
        <dbReference type="Rhea" id="RHEA:26289"/>
        <dbReference type="ChEBI" id="CHEBI:15377"/>
        <dbReference type="ChEBI" id="CHEBI:15378"/>
        <dbReference type="ChEBI" id="CHEBI:29985"/>
        <dbReference type="ChEBI" id="CHEBI:30616"/>
        <dbReference type="ChEBI" id="CHEBI:43474"/>
        <dbReference type="ChEBI" id="CHEBI:58359"/>
        <dbReference type="ChEBI" id="CHEBI:58537"/>
        <dbReference type="ChEBI" id="CHEBI:58894"/>
        <dbReference type="ChEBI" id="CHEBI:456216"/>
        <dbReference type="EC" id="6.3.5.11"/>
    </reaction>
</comment>
<dbReference type="GO" id="GO:0042242">
    <property type="term" value="F:cobyrinic acid a,c-diamide synthase activity"/>
    <property type="evidence" value="ECO:0007669"/>
    <property type="project" value="UniProtKB-UniRule"/>
</dbReference>
<evidence type="ECO:0000259" key="11">
    <source>
        <dbReference type="Pfam" id="PF07685"/>
    </source>
</evidence>
<evidence type="ECO:0000256" key="7">
    <source>
        <dbReference type="ARBA" id="ARBA00022842"/>
    </source>
</evidence>